<dbReference type="NCBIfam" id="TIGR00254">
    <property type="entry name" value="GGDEF"/>
    <property type="match status" value="1"/>
</dbReference>
<evidence type="ECO:0000313" key="4">
    <source>
        <dbReference type="EMBL" id="MBB6542515.1"/>
    </source>
</evidence>
<gene>
    <name evidence="4" type="ORF">HNQ55_001004</name>
</gene>
<dbReference type="InterPro" id="IPR043128">
    <property type="entry name" value="Rev_trsase/Diguanyl_cyclase"/>
</dbReference>
<dbReference type="SMART" id="SM00267">
    <property type="entry name" value="GGDEF"/>
    <property type="match status" value="1"/>
</dbReference>
<dbReference type="EC" id="2.7.7.65" evidence="2"/>
<dbReference type="GO" id="GO:1902201">
    <property type="term" value="P:negative regulation of bacterial-type flagellum-dependent cell motility"/>
    <property type="evidence" value="ECO:0007669"/>
    <property type="project" value="TreeGrafter"/>
</dbReference>
<dbReference type="AlphaFoldDB" id="A0A7X0NFK2"/>
<dbReference type="GO" id="GO:0043709">
    <property type="term" value="P:cell adhesion involved in single-species biofilm formation"/>
    <property type="evidence" value="ECO:0007669"/>
    <property type="project" value="TreeGrafter"/>
</dbReference>
<dbReference type="GO" id="GO:0052621">
    <property type="term" value="F:diguanylate cyclase activity"/>
    <property type="evidence" value="ECO:0007669"/>
    <property type="project" value="UniProtKB-EC"/>
</dbReference>
<sequence>MQTLNLVENSNVDFNAFKLFDTRDHKNNYRKLALAEQLQTTLELDHLLNIFAMEAAKFVDFSGLYFKQADVRASARGSKAGKKERIFELKLNNRYLGTLTYAINSPISITNHTVLKQLHKLLVHPINNAIKYQQALKLAMEDGLTGLGNRRYFDQQLKRAMHHSNRQKSRLGIVVSDLNKFKAINDTYGHNIGDDVLVEFANALRKSTRDSDSLFRFGGDEFAIIVEDASEQSLHIIERRIEQAISNNALLHQYKVTCSLGYTFMNRADNEKSLFERADNMLYTRKMNMPKTLTVV</sequence>
<name>A0A7X0NFK2_9GAMM</name>
<dbReference type="InterPro" id="IPR029787">
    <property type="entry name" value="Nucleotide_cyclase"/>
</dbReference>
<dbReference type="Gene3D" id="3.30.70.270">
    <property type="match status" value="1"/>
</dbReference>
<dbReference type="Proteomes" id="UP000537141">
    <property type="component" value="Unassembled WGS sequence"/>
</dbReference>
<protein>
    <recommendedName>
        <fullName evidence="2">diguanylate cyclase</fullName>
        <ecNumber evidence="2">2.7.7.65</ecNumber>
    </recommendedName>
</protein>
<dbReference type="CDD" id="cd01949">
    <property type="entry name" value="GGDEF"/>
    <property type="match status" value="1"/>
</dbReference>
<organism evidence="4 5">
    <name type="scientific">Thalassotalea piscium</name>
    <dbReference type="NCBI Taxonomy" id="1230533"/>
    <lineage>
        <taxon>Bacteria</taxon>
        <taxon>Pseudomonadati</taxon>
        <taxon>Pseudomonadota</taxon>
        <taxon>Gammaproteobacteria</taxon>
        <taxon>Alteromonadales</taxon>
        <taxon>Colwelliaceae</taxon>
        <taxon>Thalassotalea</taxon>
    </lineage>
</organism>
<dbReference type="PANTHER" id="PTHR45138:SF6">
    <property type="entry name" value="DIGUANYLATE CYCLASE DGCN"/>
    <property type="match status" value="1"/>
</dbReference>
<comment type="caution">
    <text evidence="4">The sequence shown here is derived from an EMBL/GenBank/DDBJ whole genome shotgun (WGS) entry which is preliminary data.</text>
</comment>
<dbReference type="PROSITE" id="PS50887">
    <property type="entry name" value="GGDEF"/>
    <property type="match status" value="1"/>
</dbReference>
<dbReference type="InterPro" id="IPR000160">
    <property type="entry name" value="GGDEF_dom"/>
</dbReference>
<evidence type="ECO:0000259" key="3">
    <source>
        <dbReference type="PROSITE" id="PS50887"/>
    </source>
</evidence>
<dbReference type="FunFam" id="3.30.70.270:FF:000001">
    <property type="entry name" value="Diguanylate cyclase domain protein"/>
    <property type="match status" value="1"/>
</dbReference>
<keyword evidence="5" id="KW-1185">Reference proteome</keyword>
<feature type="domain" description="GGDEF" evidence="3">
    <location>
        <begin position="169"/>
        <end position="296"/>
    </location>
</feature>
<dbReference type="InterPro" id="IPR050469">
    <property type="entry name" value="Diguanylate_Cyclase"/>
</dbReference>
<evidence type="ECO:0000313" key="5">
    <source>
        <dbReference type="Proteomes" id="UP000537141"/>
    </source>
</evidence>
<comment type="cofactor">
    <cofactor evidence="1">
        <name>Mg(2+)</name>
        <dbReference type="ChEBI" id="CHEBI:18420"/>
    </cofactor>
</comment>
<evidence type="ECO:0000256" key="1">
    <source>
        <dbReference type="ARBA" id="ARBA00001946"/>
    </source>
</evidence>
<dbReference type="PANTHER" id="PTHR45138">
    <property type="entry name" value="REGULATORY COMPONENTS OF SENSORY TRANSDUCTION SYSTEM"/>
    <property type="match status" value="1"/>
</dbReference>
<dbReference type="EMBL" id="JACHHU010000005">
    <property type="protein sequence ID" value="MBB6542515.1"/>
    <property type="molecule type" value="Genomic_DNA"/>
</dbReference>
<dbReference type="GO" id="GO:0005886">
    <property type="term" value="C:plasma membrane"/>
    <property type="evidence" value="ECO:0007669"/>
    <property type="project" value="TreeGrafter"/>
</dbReference>
<dbReference type="RefSeq" id="WP_246454894.1">
    <property type="nucleotide sequence ID" value="NZ_AP027362.1"/>
</dbReference>
<dbReference type="SUPFAM" id="SSF55073">
    <property type="entry name" value="Nucleotide cyclase"/>
    <property type="match status" value="1"/>
</dbReference>
<dbReference type="Pfam" id="PF00990">
    <property type="entry name" value="GGDEF"/>
    <property type="match status" value="1"/>
</dbReference>
<accession>A0A7X0NFK2</accession>
<reference evidence="4 5" key="1">
    <citation type="submission" date="2020-08" db="EMBL/GenBank/DDBJ databases">
        <title>Genomic Encyclopedia of Type Strains, Phase IV (KMG-IV): sequencing the most valuable type-strain genomes for metagenomic binning, comparative biology and taxonomic classification.</title>
        <authorList>
            <person name="Goeker M."/>
        </authorList>
    </citation>
    <scope>NUCLEOTIDE SEQUENCE [LARGE SCALE GENOMIC DNA]</scope>
    <source>
        <strain evidence="4 5">DSM 26287</strain>
    </source>
</reference>
<evidence type="ECO:0000256" key="2">
    <source>
        <dbReference type="ARBA" id="ARBA00012528"/>
    </source>
</evidence>
<proteinExistence type="predicted"/>